<evidence type="ECO:0000256" key="1">
    <source>
        <dbReference type="ARBA" id="ARBA00000885"/>
    </source>
</evidence>
<dbReference type="PROSITE" id="PS50237">
    <property type="entry name" value="HECT"/>
    <property type="match status" value="1"/>
</dbReference>
<evidence type="ECO:0000256" key="2">
    <source>
        <dbReference type="ARBA" id="ARBA00004496"/>
    </source>
</evidence>
<dbReference type="OrthoDB" id="8068875at2759"/>
<keyword evidence="4" id="KW-0963">Cytoplasm</keyword>
<dbReference type="Proteomes" id="UP000054166">
    <property type="component" value="Unassembled WGS sequence"/>
</dbReference>
<dbReference type="GO" id="GO:0016567">
    <property type="term" value="P:protein ubiquitination"/>
    <property type="evidence" value="ECO:0007669"/>
    <property type="project" value="UniProtKB-UniPathway"/>
</dbReference>
<dbReference type="STRING" id="765440.A0A0C3BRK7"/>
<dbReference type="Pfam" id="PF00397">
    <property type="entry name" value="WW"/>
    <property type="match status" value="3"/>
</dbReference>
<dbReference type="SUPFAM" id="SSF51045">
    <property type="entry name" value="WW domain"/>
    <property type="match status" value="3"/>
</dbReference>
<dbReference type="EMBL" id="KN832975">
    <property type="protein sequence ID" value="KIM89098.1"/>
    <property type="molecule type" value="Genomic_DNA"/>
</dbReference>
<evidence type="ECO:0000256" key="5">
    <source>
        <dbReference type="ARBA" id="ARBA00022679"/>
    </source>
</evidence>
<comment type="catalytic activity">
    <reaction evidence="1 8">
        <text>S-ubiquitinyl-[E2 ubiquitin-conjugating enzyme]-L-cysteine + [acceptor protein]-L-lysine = [E2 ubiquitin-conjugating enzyme]-L-cysteine + N(6)-ubiquitinyl-[acceptor protein]-L-lysine.</text>
        <dbReference type="EC" id="2.3.2.26"/>
    </reaction>
</comment>
<feature type="compositionally biased region" description="Low complexity" evidence="11">
    <location>
        <begin position="275"/>
        <end position="292"/>
    </location>
</feature>
<dbReference type="Gene3D" id="3.30.2160.10">
    <property type="entry name" value="Hect, E3 ligase catalytic domain"/>
    <property type="match status" value="1"/>
</dbReference>
<dbReference type="Gene3D" id="3.30.2410.10">
    <property type="entry name" value="Hect, E3 ligase catalytic domain"/>
    <property type="match status" value="1"/>
</dbReference>
<dbReference type="InterPro" id="IPR001202">
    <property type="entry name" value="WW_dom"/>
</dbReference>
<comment type="pathway">
    <text evidence="3 8">Protein modification; protein ubiquitination.</text>
</comment>
<dbReference type="PIRSF" id="PIRSF001569">
    <property type="entry name" value="E3_ub_ligase_SMURF1"/>
    <property type="match status" value="1"/>
</dbReference>
<feature type="domain" description="WW" evidence="13">
    <location>
        <begin position="245"/>
        <end position="278"/>
    </location>
</feature>
<keyword evidence="7 8" id="KW-0833">Ubl conjugation pathway</keyword>
<feature type="region of interest" description="Disordered" evidence="11">
    <location>
        <begin position="339"/>
        <end position="359"/>
    </location>
</feature>
<dbReference type="CDD" id="cd00078">
    <property type="entry name" value="HECTc"/>
    <property type="match status" value="1"/>
</dbReference>
<feature type="compositionally biased region" description="Polar residues" evidence="11">
    <location>
        <begin position="184"/>
        <end position="211"/>
    </location>
</feature>
<dbReference type="CDD" id="cd00201">
    <property type="entry name" value="WW"/>
    <property type="match status" value="3"/>
</dbReference>
<dbReference type="InterPro" id="IPR036020">
    <property type="entry name" value="WW_dom_sf"/>
</dbReference>
<dbReference type="SMART" id="SM00119">
    <property type="entry name" value="HECTc"/>
    <property type="match status" value="1"/>
</dbReference>
<dbReference type="SUPFAM" id="SSF49562">
    <property type="entry name" value="C2 domain (Calcium/lipid-binding domain, CaLB)"/>
    <property type="match status" value="1"/>
</dbReference>
<dbReference type="GO" id="GO:0005737">
    <property type="term" value="C:cytoplasm"/>
    <property type="evidence" value="ECO:0007669"/>
    <property type="project" value="UniProtKB-SubCell"/>
</dbReference>
<keyword evidence="16" id="KW-1185">Reference proteome</keyword>
<dbReference type="InParanoid" id="A0A0C3BRK7"/>
<feature type="domain" description="C2" evidence="12">
    <location>
        <begin position="1"/>
        <end position="110"/>
    </location>
</feature>
<organism evidence="15 16">
    <name type="scientific">Piloderma croceum (strain F 1598)</name>
    <dbReference type="NCBI Taxonomy" id="765440"/>
    <lineage>
        <taxon>Eukaryota</taxon>
        <taxon>Fungi</taxon>
        <taxon>Dikarya</taxon>
        <taxon>Basidiomycota</taxon>
        <taxon>Agaricomycotina</taxon>
        <taxon>Agaricomycetes</taxon>
        <taxon>Agaricomycetidae</taxon>
        <taxon>Atheliales</taxon>
        <taxon>Atheliaceae</taxon>
        <taxon>Piloderma</taxon>
    </lineage>
</organism>
<feature type="region of interest" description="Disordered" evidence="11">
    <location>
        <begin position="269"/>
        <end position="292"/>
    </location>
</feature>
<dbReference type="PANTHER" id="PTHR11254:SF440">
    <property type="entry name" value="E3 UBIQUITIN-PROTEIN LIGASE NEDD-4"/>
    <property type="match status" value="1"/>
</dbReference>
<evidence type="ECO:0000313" key="15">
    <source>
        <dbReference type="EMBL" id="KIM89098.1"/>
    </source>
</evidence>
<keyword evidence="5 8" id="KW-0808">Transferase</keyword>
<dbReference type="GO" id="GO:0061630">
    <property type="term" value="F:ubiquitin protein ligase activity"/>
    <property type="evidence" value="ECO:0007669"/>
    <property type="project" value="UniProtKB-EC"/>
</dbReference>
<feature type="compositionally biased region" description="Polar residues" evidence="11">
    <location>
        <begin position="157"/>
        <end position="175"/>
    </location>
</feature>
<name>A0A0C3BRK7_PILCF</name>
<dbReference type="InterPro" id="IPR035983">
    <property type="entry name" value="Hect_E3_ubiquitin_ligase"/>
</dbReference>
<evidence type="ECO:0000256" key="10">
    <source>
        <dbReference type="PROSITE-ProRule" id="PRU00104"/>
    </source>
</evidence>
<sequence length="781" mass="87708">MADEMNIRVTVRGASMLAKRYLYSHPDPFAILSIGARQSHTTNTVKRTLNPSWDESFNVIIRRSSVVKIQIFDARKAKKRDQGSLGVIHMTGGDAIDHALGGQGLITENLQVSSDGMPVNGEVTFSFSPASEVPSTAFADLRISGPSSLEHPRPRPSQANLRSSRSRANLNTLEESPTPAMPTPGSSVLPTSVRPTTAPNSLARSGAVNAQSSAGSPGSRDPSPRPSTAGQNAQRGNMFTDAIGNHLPDGWERRLDDRGRNYYVNRETRQSTWQSPASAEAHPAPAAVSASVPSQGISNVNANNGPYTDISLPLGWEERRTDEGRSYFIDHRTRTTTWDDPRRNSAVAPSIPPMPSNLGPLPSGWEMRLTAAGRVYFVDHSTRTTTWDDPRAPAQLDANAPQYKRDYRRKIIYFRSQPKMIVKDGKCDLKLRRGQVLEDSFRAVMKMSGDDLKRRLMIKFEGEDGLDYGGVSREFFFLLSHEIFNPSYGLFEYSAHDNYTLQINSASAINPDHLSYFKFIGRCLGLAVFHRRFLDSYFVPSFYKMILSKKATLADLEGVDMELHKGLTWMLENDITDVLDEDFTVTEDHFGDIRTVELWPGGADIPVTESNKKEYVDAVVEYRITKRVQQQSTAFREGFFEVIPSELITVFDERELELLIGGMSEIDMDDWIKFTDYRGYEKTDQVVEWFWKCIRSWPAERKSRLLQFATGTSRIPVDGFKGLQGSDGPRRFTLDKSGDPSQLPRSHTCFNRIDLPPYQDYETLEKKLTFAIEETEGFGVE</sequence>
<dbReference type="InterPro" id="IPR000569">
    <property type="entry name" value="HECT_dom"/>
</dbReference>
<evidence type="ECO:0000256" key="4">
    <source>
        <dbReference type="ARBA" id="ARBA00022490"/>
    </source>
</evidence>
<evidence type="ECO:0000259" key="12">
    <source>
        <dbReference type="PROSITE" id="PS50004"/>
    </source>
</evidence>
<dbReference type="SMART" id="SM00239">
    <property type="entry name" value="C2"/>
    <property type="match status" value="1"/>
</dbReference>
<feature type="domain" description="HECT" evidence="14">
    <location>
        <begin position="448"/>
        <end position="781"/>
    </location>
</feature>
<dbReference type="FunFam" id="3.30.2160.10:FF:000001">
    <property type="entry name" value="E3 ubiquitin-protein ligase NEDD4-like"/>
    <property type="match status" value="1"/>
</dbReference>
<dbReference type="FunFam" id="2.20.70.10:FF:000017">
    <property type="entry name" value="E3 ubiquitin-protein ligase"/>
    <property type="match status" value="1"/>
</dbReference>
<dbReference type="GO" id="GO:0006511">
    <property type="term" value="P:ubiquitin-dependent protein catabolic process"/>
    <property type="evidence" value="ECO:0007669"/>
    <property type="project" value="InterPro"/>
</dbReference>
<dbReference type="HOGENOM" id="CLU_002173_0_0_1"/>
<reference evidence="15 16" key="1">
    <citation type="submission" date="2014-04" db="EMBL/GenBank/DDBJ databases">
        <authorList>
            <consortium name="DOE Joint Genome Institute"/>
            <person name="Kuo A."/>
            <person name="Tarkka M."/>
            <person name="Buscot F."/>
            <person name="Kohler A."/>
            <person name="Nagy L.G."/>
            <person name="Floudas D."/>
            <person name="Copeland A."/>
            <person name="Barry K.W."/>
            <person name="Cichocki N."/>
            <person name="Veneault-Fourrey C."/>
            <person name="LaButti K."/>
            <person name="Lindquist E.A."/>
            <person name="Lipzen A."/>
            <person name="Lundell T."/>
            <person name="Morin E."/>
            <person name="Murat C."/>
            <person name="Sun H."/>
            <person name="Tunlid A."/>
            <person name="Henrissat B."/>
            <person name="Grigoriev I.V."/>
            <person name="Hibbett D.S."/>
            <person name="Martin F."/>
            <person name="Nordberg H.P."/>
            <person name="Cantor M.N."/>
            <person name="Hua S.X."/>
        </authorList>
    </citation>
    <scope>NUCLEOTIDE SEQUENCE [LARGE SCALE GENOMIC DNA]</scope>
    <source>
        <strain evidence="15 16">F 1598</strain>
    </source>
</reference>
<dbReference type="AlphaFoldDB" id="A0A0C3BRK7"/>
<dbReference type="FunFam" id="3.90.1750.10:FF:000079">
    <property type="entry name" value="E3 ubiquitin-protein ligase"/>
    <property type="match status" value="1"/>
</dbReference>
<dbReference type="EC" id="2.3.2.26" evidence="8"/>
<evidence type="ECO:0000256" key="7">
    <source>
        <dbReference type="ARBA" id="ARBA00022786"/>
    </source>
</evidence>
<proteinExistence type="predicted"/>
<evidence type="ECO:0000259" key="13">
    <source>
        <dbReference type="PROSITE" id="PS50020"/>
    </source>
</evidence>
<evidence type="ECO:0000259" key="14">
    <source>
        <dbReference type="PROSITE" id="PS50237"/>
    </source>
</evidence>
<dbReference type="SMART" id="SM00456">
    <property type="entry name" value="WW"/>
    <property type="match status" value="3"/>
</dbReference>
<dbReference type="PROSITE" id="PS50020">
    <property type="entry name" value="WW_DOMAIN_2"/>
    <property type="match status" value="3"/>
</dbReference>
<accession>A0A0C3BRK7</accession>
<gene>
    <name evidence="15" type="ORF">PILCRDRAFT_812996</name>
</gene>
<feature type="active site" description="Glycyl thioester intermediate" evidence="9 10">
    <location>
        <position position="749"/>
    </location>
</feature>
<keyword evidence="6" id="KW-0677">Repeat</keyword>
<evidence type="ECO:0000256" key="3">
    <source>
        <dbReference type="ARBA" id="ARBA00004906"/>
    </source>
</evidence>
<protein>
    <recommendedName>
        <fullName evidence="8">E3 ubiquitin-protein ligase</fullName>
        <ecNumber evidence="8">2.3.2.26</ecNumber>
    </recommendedName>
</protein>
<feature type="domain" description="WW" evidence="13">
    <location>
        <begin position="310"/>
        <end position="343"/>
    </location>
</feature>
<dbReference type="InterPro" id="IPR024928">
    <property type="entry name" value="E3_ub_ligase_SMURF1"/>
</dbReference>
<dbReference type="InterPro" id="IPR050409">
    <property type="entry name" value="E3_ubiq-protein_ligase"/>
</dbReference>
<comment type="subcellular location">
    <subcellularLocation>
        <location evidence="2">Cytoplasm</location>
    </subcellularLocation>
</comment>
<dbReference type="Gene3D" id="2.60.40.150">
    <property type="entry name" value="C2 domain"/>
    <property type="match status" value="1"/>
</dbReference>
<evidence type="ECO:0000256" key="11">
    <source>
        <dbReference type="SAM" id="MobiDB-lite"/>
    </source>
</evidence>
<feature type="domain" description="WW" evidence="13">
    <location>
        <begin position="359"/>
        <end position="392"/>
    </location>
</feature>
<dbReference type="PANTHER" id="PTHR11254">
    <property type="entry name" value="HECT DOMAIN UBIQUITIN-PROTEIN LIGASE"/>
    <property type="match status" value="1"/>
</dbReference>
<evidence type="ECO:0000256" key="9">
    <source>
        <dbReference type="PIRSR" id="PIRSR001569-1"/>
    </source>
</evidence>
<dbReference type="Pfam" id="PF00168">
    <property type="entry name" value="C2"/>
    <property type="match status" value="1"/>
</dbReference>
<dbReference type="SUPFAM" id="SSF56204">
    <property type="entry name" value="Hect, E3 ligase catalytic domain"/>
    <property type="match status" value="1"/>
</dbReference>
<feature type="compositionally biased region" description="Low complexity" evidence="11">
    <location>
        <begin position="212"/>
        <end position="221"/>
    </location>
</feature>
<dbReference type="UniPathway" id="UPA00143"/>
<evidence type="ECO:0000256" key="8">
    <source>
        <dbReference type="PIRNR" id="PIRNR001569"/>
    </source>
</evidence>
<reference evidence="16" key="2">
    <citation type="submission" date="2015-01" db="EMBL/GenBank/DDBJ databases">
        <title>Evolutionary Origins and Diversification of the Mycorrhizal Mutualists.</title>
        <authorList>
            <consortium name="DOE Joint Genome Institute"/>
            <consortium name="Mycorrhizal Genomics Consortium"/>
            <person name="Kohler A."/>
            <person name="Kuo A."/>
            <person name="Nagy L.G."/>
            <person name="Floudas D."/>
            <person name="Copeland A."/>
            <person name="Barry K.W."/>
            <person name="Cichocki N."/>
            <person name="Veneault-Fourrey C."/>
            <person name="LaButti K."/>
            <person name="Lindquist E.A."/>
            <person name="Lipzen A."/>
            <person name="Lundell T."/>
            <person name="Morin E."/>
            <person name="Murat C."/>
            <person name="Riley R."/>
            <person name="Ohm R."/>
            <person name="Sun H."/>
            <person name="Tunlid A."/>
            <person name="Henrissat B."/>
            <person name="Grigoriev I.V."/>
            <person name="Hibbett D.S."/>
            <person name="Martin F."/>
        </authorList>
    </citation>
    <scope>NUCLEOTIDE SEQUENCE [LARGE SCALE GENOMIC DNA]</scope>
    <source>
        <strain evidence="16">F 1598</strain>
    </source>
</reference>
<dbReference type="FunFam" id="3.30.2410.10:FF:000001">
    <property type="entry name" value="E3 ubiquitin-protein ligase NEDD4-like"/>
    <property type="match status" value="1"/>
</dbReference>
<dbReference type="Pfam" id="PF00632">
    <property type="entry name" value="HECT"/>
    <property type="match status" value="1"/>
</dbReference>
<feature type="region of interest" description="Disordered" evidence="11">
    <location>
        <begin position="143"/>
        <end position="234"/>
    </location>
</feature>
<dbReference type="PROSITE" id="PS01159">
    <property type="entry name" value="WW_DOMAIN_1"/>
    <property type="match status" value="2"/>
</dbReference>
<evidence type="ECO:0000256" key="6">
    <source>
        <dbReference type="ARBA" id="ARBA00022737"/>
    </source>
</evidence>
<dbReference type="Gene3D" id="3.90.1750.10">
    <property type="entry name" value="Hect, E3 ligase catalytic domains"/>
    <property type="match status" value="1"/>
</dbReference>
<dbReference type="PROSITE" id="PS50004">
    <property type="entry name" value="C2"/>
    <property type="match status" value="1"/>
</dbReference>
<evidence type="ECO:0000313" key="16">
    <source>
        <dbReference type="Proteomes" id="UP000054166"/>
    </source>
</evidence>
<dbReference type="InterPro" id="IPR035892">
    <property type="entry name" value="C2_domain_sf"/>
</dbReference>
<dbReference type="InterPro" id="IPR000008">
    <property type="entry name" value="C2_dom"/>
</dbReference>
<dbReference type="Gene3D" id="2.20.70.10">
    <property type="match status" value="2"/>
</dbReference>